<dbReference type="Proteomes" id="UP000257080">
    <property type="component" value="Unassembled WGS sequence"/>
</dbReference>
<reference evidence="1 2" key="1">
    <citation type="submission" date="2017-04" db="EMBL/GenBank/DDBJ databases">
        <title>Comparative genome analysis of Subtercola boreus.</title>
        <authorList>
            <person name="Cho Y.-J."/>
            <person name="Cho A."/>
            <person name="Kim O.-S."/>
            <person name="Lee J.-I."/>
        </authorList>
    </citation>
    <scope>NUCLEOTIDE SEQUENCE [LARGE SCALE GENOMIC DNA]</scope>
    <source>
        <strain evidence="1 2">P28004</strain>
    </source>
</reference>
<proteinExistence type="predicted"/>
<accession>A0A3E0WD09</accession>
<evidence type="ECO:0000313" key="1">
    <source>
        <dbReference type="EMBL" id="RFA28810.1"/>
    </source>
</evidence>
<sequence>MASAVHYDGRMSAVDYFITGDHDAARAVLAAALRSQGFEVSTSAIGGWDVTRGNATTTMLLGAFAGRDRQRLEYRMEFFDLEGQLVARLGRSSGAGALGGVIGVSRSAEVFTELDQAVGTALTTRGILTNAIHHP</sequence>
<gene>
    <name evidence="1" type="ORF">B7R25_03590</name>
</gene>
<comment type="caution">
    <text evidence="1">The sequence shown here is derived from an EMBL/GenBank/DDBJ whole genome shotgun (WGS) entry which is preliminary data.</text>
</comment>
<dbReference type="EMBL" id="NBXE01000008">
    <property type="protein sequence ID" value="RFA28810.1"/>
    <property type="molecule type" value="Genomic_DNA"/>
</dbReference>
<name>A0A3E0WD09_9MICO</name>
<organism evidence="1 2">
    <name type="scientific">Subtercola boreus</name>
    <dbReference type="NCBI Taxonomy" id="120213"/>
    <lineage>
        <taxon>Bacteria</taxon>
        <taxon>Bacillati</taxon>
        <taxon>Actinomycetota</taxon>
        <taxon>Actinomycetes</taxon>
        <taxon>Micrococcales</taxon>
        <taxon>Microbacteriaceae</taxon>
        <taxon>Subtercola</taxon>
    </lineage>
</organism>
<evidence type="ECO:0000313" key="2">
    <source>
        <dbReference type="Proteomes" id="UP000257080"/>
    </source>
</evidence>
<dbReference type="AlphaFoldDB" id="A0A3E0WD09"/>
<protein>
    <submittedName>
        <fullName evidence="1">Uncharacterized protein</fullName>
    </submittedName>
</protein>